<evidence type="ECO:0008006" key="4">
    <source>
        <dbReference type="Google" id="ProtNLM"/>
    </source>
</evidence>
<feature type="region of interest" description="Disordered" evidence="1">
    <location>
        <begin position="1"/>
        <end position="24"/>
    </location>
</feature>
<proteinExistence type="predicted"/>
<comment type="caution">
    <text evidence="2">The sequence shown here is derived from an EMBL/GenBank/DDBJ whole genome shotgun (WGS) entry which is preliminary data.</text>
</comment>
<keyword evidence="3" id="KW-1185">Reference proteome</keyword>
<gene>
    <name evidence="2" type="ORF">GR170_06260</name>
</gene>
<name>A0A6L7G0G2_9RHOB</name>
<reference evidence="2 3" key="1">
    <citation type="submission" date="2019-12" db="EMBL/GenBank/DDBJ databases">
        <authorList>
            <person name="Li M."/>
        </authorList>
    </citation>
    <scope>NUCLEOTIDE SEQUENCE [LARGE SCALE GENOMIC DNA]</scope>
    <source>
        <strain evidence="2 3">GBMRC 2024</strain>
    </source>
</reference>
<dbReference type="Pfam" id="PF12318">
    <property type="entry name" value="FAD-SLDH"/>
    <property type="match status" value="1"/>
</dbReference>
<sequence length="197" mass="20534">MSDIPNRPSGTGAHIPAGVPDRPAAARGGFRRRDFLLTSAMTGLAVSLGATPGLAATAGADAEGFGTISAFVTGQATLNPALVQRAFTQLVALDGGFADKLSALQTAIKDSGADSIDAFLATAPAQDLRDTMTTITAVWYLGYTGTPDPSQEKDDAKFVTYRDALMWGPTSDATPIPTYSQHNQNYWAKPPASIAKD</sequence>
<evidence type="ECO:0000313" key="2">
    <source>
        <dbReference type="EMBL" id="MXN17429.1"/>
    </source>
</evidence>
<dbReference type="EMBL" id="WUMU01000004">
    <property type="protein sequence ID" value="MXN17429.1"/>
    <property type="molecule type" value="Genomic_DNA"/>
</dbReference>
<dbReference type="AlphaFoldDB" id="A0A6L7G0G2"/>
<protein>
    <recommendedName>
        <fullName evidence="4">Sorbitol dehydrogenase</fullName>
    </recommendedName>
</protein>
<accession>A0A6L7G0G2</accession>
<evidence type="ECO:0000256" key="1">
    <source>
        <dbReference type="SAM" id="MobiDB-lite"/>
    </source>
</evidence>
<dbReference type="RefSeq" id="WP_160892741.1">
    <property type="nucleotide sequence ID" value="NZ_WUMU01000004.1"/>
</dbReference>
<dbReference type="PROSITE" id="PS51318">
    <property type="entry name" value="TAT"/>
    <property type="match status" value="1"/>
</dbReference>
<organism evidence="2 3">
    <name type="scientific">Pseudooceanicola albus</name>
    <dbReference type="NCBI Taxonomy" id="2692189"/>
    <lineage>
        <taxon>Bacteria</taxon>
        <taxon>Pseudomonadati</taxon>
        <taxon>Pseudomonadota</taxon>
        <taxon>Alphaproteobacteria</taxon>
        <taxon>Rhodobacterales</taxon>
        <taxon>Paracoccaceae</taxon>
        <taxon>Pseudooceanicola</taxon>
    </lineage>
</organism>
<dbReference type="InterPro" id="IPR006311">
    <property type="entry name" value="TAT_signal"/>
</dbReference>
<dbReference type="InterPro" id="IPR024651">
    <property type="entry name" value="FAD-SLDH_ssu"/>
</dbReference>
<evidence type="ECO:0000313" key="3">
    <source>
        <dbReference type="Proteomes" id="UP000477911"/>
    </source>
</evidence>
<dbReference type="Proteomes" id="UP000477911">
    <property type="component" value="Unassembled WGS sequence"/>
</dbReference>